<keyword evidence="3 6" id="KW-0479">Metal-binding</keyword>
<evidence type="ECO:0000256" key="6">
    <source>
        <dbReference type="HAMAP-Rule" id="MF_00265"/>
    </source>
</evidence>
<comment type="cofactor">
    <cofactor evidence="6">
        <name>Mg(2+)</name>
        <dbReference type="ChEBI" id="CHEBI:18420"/>
    </cofactor>
</comment>
<name>Q1IT07_KORVE</name>
<gene>
    <name evidence="6" type="primary">vapC</name>
    <name evidence="8" type="ordered locus">Acid345_0990</name>
</gene>
<dbReference type="OrthoDB" id="9811788at2"/>
<evidence type="ECO:0000313" key="9">
    <source>
        <dbReference type="Proteomes" id="UP000002432"/>
    </source>
</evidence>
<organism evidence="8 9">
    <name type="scientific">Koribacter versatilis (strain Ellin345)</name>
    <dbReference type="NCBI Taxonomy" id="204669"/>
    <lineage>
        <taxon>Bacteria</taxon>
        <taxon>Pseudomonadati</taxon>
        <taxon>Acidobacteriota</taxon>
        <taxon>Terriglobia</taxon>
        <taxon>Terriglobales</taxon>
        <taxon>Candidatus Korobacteraceae</taxon>
        <taxon>Candidatus Korobacter</taxon>
    </lineage>
</organism>
<dbReference type="KEGG" id="aba:Acid345_0990"/>
<dbReference type="RefSeq" id="WP_011521795.1">
    <property type="nucleotide sequence ID" value="NC_008009.1"/>
</dbReference>
<dbReference type="InterPro" id="IPR029060">
    <property type="entry name" value="PIN-like_dom_sf"/>
</dbReference>
<comment type="function">
    <text evidence="6">Toxic component of a toxin-antitoxin (TA) system. An RNase.</text>
</comment>
<sequence length="131" mass="15039">MIVVDSTVWIDYFRAVPNPHTNWLDRESARQPLAITDLILCEVLQVIRDDVMYRRVQRDLCRFTVFDSGGATLATKAAANYRLLRSKGFTIRSTIDSLIATFCLSTGYSLIHRDRDFDCFERVLGLQVVHP</sequence>
<feature type="binding site" evidence="6">
    <location>
        <position position="5"/>
    </location>
    <ligand>
        <name>Mg(2+)</name>
        <dbReference type="ChEBI" id="CHEBI:18420"/>
    </ligand>
</feature>
<dbReference type="Pfam" id="PF01850">
    <property type="entry name" value="PIN"/>
    <property type="match status" value="1"/>
</dbReference>
<accession>Q1IT07</accession>
<dbReference type="CDD" id="cd18760">
    <property type="entry name" value="PIN_MtVapC3-like"/>
    <property type="match status" value="1"/>
</dbReference>
<evidence type="ECO:0000256" key="4">
    <source>
        <dbReference type="ARBA" id="ARBA00022801"/>
    </source>
</evidence>
<proteinExistence type="inferred from homology"/>
<dbReference type="GO" id="GO:0016787">
    <property type="term" value="F:hydrolase activity"/>
    <property type="evidence" value="ECO:0007669"/>
    <property type="project" value="UniProtKB-KW"/>
</dbReference>
<reference evidence="8 9" key="1">
    <citation type="journal article" date="2009" name="Appl. Environ. Microbiol.">
        <title>Three genomes from the phylum Acidobacteria provide insight into the lifestyles of these microorganisms in soils.</title>
        <authorList>
            <person name="Ward N.L."/>
            <person name="Challacombe J.F."/>
            <person name="Janssen P.H."/>
            <person name="Henrissat B."/>
            <person name="Coutinho P.M."/>
            <person name="Wu M."/>
            <person name="Xie G."/>
            <person name="Haft D.H."/>
            <person name="Sait M."/>
            <person name="Badger J."/>
            <person name="Barabote R.D."/>
            <person name="Bradley B."/>
            <person name="Brettin T.S."/>
            <person name="Brinkac L.M."/>
            <person name="Bruce D."/>
            <person name="Creasy T."/>
            <person name="Daugherty S.C."/>
            <person name="Davidsen T.M."/>
            <person name="DeBoy R.T."/>
            <person name="Detter J.C."/>
            <person name="Dodson R.J."/>
            <person name="Durkin A.S."/>
            <person name="Ganapathy A."/>
            <person name="Gwinn-Giglio M."/>
            <person name="Han C.S."/>
            <person name="Khouri H."/>
            <person name="Kiss H."/>
            <person name="Kothari S.P."/>
            <person name="Madupu R."/>
            <person name="Nelson K.E."/>
            <person name="Nelson W.C."/>
            <person name="Paulsen I."/>
            <person name="Penn K."/>
            <person name="Ren Q."/>
            <person name="Rosovitz M.J."/>
            <person name="Selengut J.D."/>
            <person name="Shrivastava S."/>
            <person name="Sullivan S.A."/>
            <person name="Tapia R."/>
            <person name="Thompson L.S."/>
            <person name="Watkins K.L."/>
            <person name="Yang Q."/>
            <person name="Yu C."/>
            <person name="Zafar N."/>
            <person name="Zhou L."/>
            <person name="Kuske C.R."/>
        </authorList>
    </citation>
    <scope>NUCLEOTIDE SEQUENCE [LARGE SCALE GENOMIC DNA]</scope>
    <source>
        <strain evidence="8 9">Ellin345</strain>
    </source>
</reference>
<dbReference type="PANTHER" id="PTHR42740:SF1">
    <property type="entry name" value="RIBONUCLEASE VAPC3"/>
    <property type="match status" value="1"/>
</dbReference>
<keyword evidence="6" id="KW-0800">Toxin</keyword>
<keyword evidence="1 6" id="KW-1277">Toxin-antitoxin system</keyword>
<evidence type="ECO:0000256" key="5">
    <source>
        <dbReference type="ARBA" id="ARBA00022842"/>
    </source>
</evidence>
<dbReference type="STRING" id="204669.Acid345_0990"/>
<evidence type="ECO:0000256" key="3">
    <source>
        <dbReference type="ARBA" id="ARBA00022723"/>
    </source>
</evidence>
<keyword evidence="9" id="KW-1185">Reference proteome</keyword>
<dbReference type="InterPro" id="IPR002716">
    <property type="entry name" value="PIN_dom"/>
</dbReference>
<dbReference type="SUPFAM" id="SSF88723">
    <property type="entry name" value="PIN domain-like"/>
    <property type="match status" value="1"/>
</dbReference>
<dbReference type="Gene3D" id="3.40.50.1010">
    <property type="entry name" value="5'-nuclease"/>
    <property type="match status" value="1"/>
</dbReference>
<dbReference type="EC" id="3.1.-.-" evidence="6"/>
<dbReference type="HOGENOM" id="CLU_118482_1_0_0"/>
<protein>
    <recommendedName>
        <fullName evidence="6">Ribonuclease VapC</fullName>
        <shortName evidence="6">RNase VapC</shortName>
        <ecNumber evidence="6">3.1.-.-</ecNumber>
    </recommendedName>
    <alternativeName>
        <fullName evidence="6">Toxin VapC</fullName>
    </alternativeName>
</protein>
<keyword evidence="4 6" id="KW-0378">Hydrolase</keyword>
<dbReference type="InterPro" id="IPR051749">
    <property type="entry name" value="PINc/VapC_TA_RNase"/>
</dbReference>
<dbReference type="GO" id="GO:0004540">
    <property type="term" value="F:RNA nuclease activity"/>
    <property type="evidence" value="ECO:0007669"/>
    <property type="project" value="InterPro"/>
</dbReference>
<keyword evidence="2 6" id="KW-0540">Nuclease</keyword>
<dbReference type="PANTHER" id="PTHR42740">
    <property type="entry name" value="RIBONUCLEASE VAPC3"/>
    <property type="match status" value="1"/>
</dbReference>
<evidence type="ECO:0000256" key="2">
    <source>
        <dbReference type="ARBA" id="ARBA00022722"/>
    </source>
</evidence>
<feature type="binding site" evidence="6">
    <location>
        <position position="96"/>
    </location>
    <ligand>
        <name>Mg(2+)</name>
        <dbReference type="ChEBI" id="CHEBI:18420"/>
    </ligand>
</feature>
<feature type="domain" description="PIN" evidence="7">
    <location>
        <begin position="2"/>
        <end position="118"/>
    </location>
</feature>
<dbReference type="HAMAP" id="MF_00265">
    <property type="entry name" value="VapC_Nob1"/>
    <property type="match status" value="1"/>
</dbReference>
<dbReference type="EnsemblBacteria" id="ABF39993">
    <property type="protein sequence ID" value="ABF39993"/>
    <property type="gene ID" value="Acid345_0990"/>
</dbReference>
<dbReference type="eggNOG" id="COG1487">
    <property type="taxonomic scope" value="Bacteria"/>
</dbReference>
<dbReference type="GO" id="GO:0000287">
    <property type="term" value="F:magnesium ion binding"/>
    <property type="evidence" value="ECO:0007669"/>
    <property type="project" value="UniProtKB-UniRule"/>
</dbReference>
<comment type="similarity">
    <text evidence="6">Belongs to the PINc/VapC protein family.</text>
</comment>
<dbReference type="GO" id="GO:0090729">
    <property type="term" value="F:toxin activity"/>
    <property type="evidence" value="ECO:0007669"/>
    <property type="project" value="UniProtKB-KW"/>
</dbReference>
<dbReference type="EMBL" id="CP000360">
    <property type="protein sequence ID" value="ABF39993.1"/>
    <property type="molecule type" value="Genomic_DNA"/>
</dbReference>
<evidence type="ECO:0000259" key="7">
    <source>
        <dbReference type="Pfam" id="PF01850"/>
    </source>
</evidence>
<evidence type="ECO:0000256" key="1">
    <source>
        <dbReference type="ARBA" id="ARBA00022649"/>
    </source>
</evidence>
<dbReference type="Proteomes" id="UP000002432">
    <property type="component" value="Chromosome"/>
</dbReference>
<dbReference type="AlphaFoldDB" id="Q1IT07"/>
<dbReference type="InterPro" id="IPR022907">
    <property type="entry name" value="VapC_family"/>
</dbReference>
<keyword evidence="5 6" id="KW-0460">Magnesium</keyword>
<evidence type="ECO:0000313" key="8">
    <source>
        <dbReference type="EMBL" id="ABF39993.1"/>
    </source>
</evidence>